<feature type="compositionally biased region" description="Polar residues" evidence="1">
    <location>
        <begin position="21"/>
        <end position="40"/>
    </location>
</feature>
<organism evidence="2">
    <name type="scientific">Arion vulgaris</name>
    <dbReference type="NCBI Taxonomy" id="1028688"/>
    <lineage>
        <taxon>Eukaryota</taxon>
        <taxon>Metazoa</taxon>
        <taxon>Spiralia</taxon>
        <taxon>Lophotrochozoa</taxon>
        <taxon>Mollusca</taxon>
        <taxon>Gastropoda</taxon>
        <taxon>Heterobranchia</taxon>
        <taxon>Euthyneura</taxon>
        <taxon>Panpulmonata</taxon>
        <taxon>Eupulmonata</taxon>
        <taxon>Stylommatophora</taxon>
        <taxon>Helicina</taxon>
        <taxon>Arionoidea</taxon>
        <taxon>Arionidae</taxon>
        <taxon>Arion</taxon>
    </lineage>
</organism>
<evidence type="ECO:0000256" key="1">
    <source>
        <dbReference type="SAM" id="MobiDB-lite"/>
    </source>
</evidence>
<name>A0A0B6XUT6_9EUPU</name>
<feature type="region of interest" description="Disordered" evidence="1">
    <location>
        <begin position="1"/>
        <end position="120"/>
    </location>
</feature>
<protein>
    <submittedName>
        <fullName evidence="2">Uncharacterized protein</fullName>
    </submittedName>
</protein>
<feature type="compositionally biased region" description="Basic and acidic residues" evidence="1">
    <location>
        <begin position="84"/>
        <end position="112"/>
    </location>
</feature>
<reference evidence="2" key="1">
    <citation type="submission" date="2014-12" db="EMBL/GenBank/DDBJ databases">
        <title>Insight into the proteome of Arion vulgaris.</title>
        <authorList>
            <person name="Aradska J."/>
            <person name="Bulat T."/>
            <person name="Smidak R."/>
            <person name="Sarate P."/>
            <person name="Gangsoo J."/>
            <person name="Sialana F."/>
            <person name="Bilban M."/>
            <person name="Lubec G."/>
        </authorList>
    </citation>
    <scope>NUCLEOTIDE SEQUENCE</scope>
    <source>
        <tissue evidence="2">Skin</tissue>
    </source>
</reference>
<dbReference type="AlphaFoldDB" id="A0A0B6XUT6"/>
<feature type="non-terminal residue" evidence="2">
    <location>
        <position position="1"/>
    </location>
</feature>
<feature type="compositionally biased region" description="Basic residues" evidence="1">
    <location>
        <begin position="9"/>
        <end position="20"/>
    </location>
</feature>
<feature type="non-terminal residue" evidence="2">
    <location>
        <position position="120"/>
    </location>
</feature>
<sequence>LPHTFQAVGRKKLKKLRASHPKNNFQTVPSERSEPISTTPDARGLPSERSKHISTTPGTRGLPSERTEHISTTPDAKAVPQMHAHSENEPSLPDSRRGISDSHIPRTQRLEDFPIAARLP</sequence>
<accession>A0A0B6XUT6</accession>
<proteinExistence type="predicted"/>
<gene>
    <name evidence="2" type="primary">ORF1905</name>
</gene>
<dbReference type="EMBL" id="HACG01000809">
    <property type="protein sequence ID" value="CEK47674.1"/>
    <property type="molecule type" value="Transcribed_RNA"/>
</dbReference>
<evidence type="ECO:0000313" key="2">
    <source>
        <dbReference type="EMBL" id="CEK47674.1"/>
    </source>
</evidence>